<dbReference type="PIRSF" id="PIRSF038958">
    <property type="entry name" value="PG_synth_SpoVB"/>
    <property type="match status" value="1"/>
</dbReference>
<comment type="subcellular location">
    <subcellularLocation>
        <location evidence="1">Cell membrane</location>
        <topology evidence="1">Multi-pass membrane protein</topology>
    </subcellularLocation>
</comment>
<feature type="transmembrane region" description="Helical" evidence="6">
    <location>
        <begin position="428"/>
        <end position="446"/>
    </location>
</feature>
<keyword evidence="4 6" id="KW-1133">Transmembrane helix</keyword>
<evidence type="ECO:0000256" key="1">
    <source>
        <dbReference type="ARBA" id="ARBA00004651"/>
    </source>
</evidence>
<dbReference type="InterPro" id="IPR050833">
    <property type="entry name" value="Poly_Biosynth_Transport"/>
</dbReference>
<keyword evidence="5 6" id="KW-0472">Membrane</keyword>
<dbReference type="PANTHER" id="PTHR30250">
    <property type="entry name" value="PST FAMILY PREDICTED COLANIC ACID TRANSPORTER"/>
    <property type="match status" value="1"/>
</dbReference>
<evidence type="ECO:0000256" key="5">
    <source>
        <dbReference type="ARBA" id="ARBA00023136"/>
    </source>
</evidence>
<evidence type="ECO:0000256" key="3">
    <source>
        <dbReference type="ARBA" id="ARBA00022692"/>
    </source>
</evidence>
<organism evidence="7 8">
    <name type="scientific">Blautia parvula</name>
    <dbReference type="NCBI Taxonomy" id="2877527"/>
    <lineage>
        <taxon>Bacteria</taxon>
        <taxon>Bacillati</taxon>
        <taxon>Bacillota</taxon>
        <taxon>Clostridia</taxon>
        <taxon>Lachnospirales</taxon>
        <taxon>Lachnospiraceae</taxon>
        <taxon>Blautia</taxon>
    </lineage>
</organism>
<dbReference type="PANTHER" id="PTHR30250:SF24">
    <property type="entry name" value="STAGE V SPORULATION PROTEIN B"/>
    <property type="match status" value="1"/>
</dbReference>
<evidence type="ECO:0000256" key="2">
    <source>
        <dbReference type="ARBA" id="ARBA00022475"/>
    </source>
</evidence>
<reference evidence="7 8" key="1">
    <citation type="submission" date="2024-04" db="EMBL/GenBank/DDBJ databases">
        <title>Defined microbial consortia suppress multidrug-resistant proinflammatory Enterobacteriaceae via ecological control.</title>
        <authorList>
            <person name="Furuichi M."/>
            <person name="Kawaguchi T."/>
            <person name="Pust M."/>
            <person name="Yasuma K."/>
            <person name="Plichta D."/>
            <person name="Hasegawa N."/>
            <person name="Ohya T."/>
            <person name="Bhattarai S."/>
            <person name="Sasajima S."/>
            <person name="Aoto Y."/>
            <person name="Tuganbaev T."/>
            <person name="Yaginuma M."/>
            <person name="Ueda M."/>
            <person name="Okahashi N."/>
            <person name="Amafuji K."/>
            <person name="Kiridooshi Y."/>
            <person name="Sugita K."/>
            <person name="Strazar M."/>
            <person name="Skelly A."/>
            <person name="Suda W."/>
            <person name="Hattori M."/>
            <person name="Nakamoto N."/>
            <person name="Caballero S."/>
            <person name="Norman J."/>
            <person name="Olle B."/>
            <person name="Tanoue T."/>
            <person name="Arita M."/>
            <person name="Bucci V."/>
            <person name="Atarashi K."/>
            <person name="Xavier R."/>
            <person name="Honda K."/>
        </authorList>
    </citation>
    <scope>NUCLEOTIDE SEQUENCE [LARGE SCALE GENOMIC DNA]</scope>
    <source>
        <strain evidence="8">k34-0107-D12</strain>
    </source>
</reference>
<feature type="transmembrane region" description="Helical" evidence="6">
    <location>
        <begin position="228"/>
        <end position="249"/>
    </location>
</feature>
<dbReference type="Proteomes" id="UP001600941">
    <property type="component" value="Unassembled WGS sequence"/>
</dbReference>
<dbReference type="CDD" id="cd13124">
    <property type="entry name" value="MATE_SpoVB_like"/>
    <property type="match status" value="1"/>
</dbReference>
<keyword evidence="2" id="KW-1003">Cell membrane</keyword>
<proteinExistence type="predicted"/>
<comment type="caution">
    <text evidence="7">The sequence shown here is derived from an EMBL/GenBank/DDBJ whole genome shotgun (WGS) entry which is preliminary data.</text>
</comment>
<evidence type="ECO:0000256" key="6">
    <source>
        <dbReference type="SAM" id="Phobius"/>
    </source>
</evidence>
<feature type="transmembrane region" description="Helical" evidence="6">
    <location>
        <begin position="365"/>
        <end position="389"/>
    </location>
</feature>
<feature type="transmembrane region" description="Helical" evidence="6">
    <location>
        <begin position="83"/>
        <end position="105"/>
    </location>
</feature>
<keyword evidence="3 6" id="KW-0812">Transmembrane</keyword>
<name>A0ABQ0BSV9_9FIRM</name>
<dbReference type="Pfam" id="PF01943">
    <property type="entry name" value="Polysacc_synt"/>
    <property type="match status" value="1"/>
</dbReference>
<protein>
    <submittedName>
        <fullName evidence="7">Polysaccharide biosynthesis protein</fullName>
    </submittedName>
</protein>
<feature type="transmembrane region" description="Helical" evidence="6">
    <location>
        <begin position="320"/>
        <end position="344"/>
    </location>
</feature>
<feature type="transmembrane region" description="Helical" evidence="6">
    <location>
        <begin position="452"/>
        <end position="473"/>
    </location>
</feature>
<accession>A0ABQ0BSV9</accession>
<dbReference type="EMBL" id="BAABZQ010000001">
    <property type="protein sequence ID" value="GAA6499594.1"/>
    <property type="molecule type" value="Genomic_DNA"/>
</dbReference>
<feature type="transmembrane region" description="Helical" evidence="6">
    <location>
        <begin position="46"/>
        <end position="71"/>
    </location>
</feature>
<keyword evidence="8" id="KW-1185">Reference proteome</keyword>
<sequence>MIVEYHSYPVLSRYFLEYIVKKAIKVTIALSADSDYKGLLMDNKHILLKGTLILTLAGFLTKILGFLYRIFLSQTIGAQGMGIYQLIFPIHTLCFALTVGGIQTAISRFVAARVALKDEQGARDIFLIATSLSMAISFAVTFLLYRHASWFAVHILLEEQCTDLLRVSSLSIPMGTFHSCAYGYYLARKKTGIPAWSQLVEQTARMSATYLLYLVWTGEGHPLTPMLAVVGLFAGELVSMLFSLLFILWDYRKYHYQISNIHAPGKDLKDIVSLSLPLTGNRLFINILHSMESVLIPGHLRLFGMDSASALSIYGVLNGMALPLILFPSAITNAVSAMLLPSVAQDQAVGNYKNIRRSIFTTTRYCLLLGFLSTAFFYFSGDFLGLFLFKNEFAGTFIKTLSFICPCLYLSSTLSGILNGLGETGKYFAQNLLGLSIRLLFVFFVIPRFGILGYLWGLLISELAITLLTLFFLKDYMKTAPGE</sequence>
<dbReference type="InterPro" id="IPR024923">
    <property type="entry name" value="PG_synth_SpoVB"/>
</dbReference>
<feature type="transmembrane region" description="Helical" evidence="6">
    <location>
        <begin position="401"/>
        <end position="421"/>
    </location>
</feature>
<evidence type="ECO:0000313" key="7">
    <source>
        <dbReference type="EMBL" id="GAA6499594.1"/>
    </source>
</evidence>
<gene>
    <name evidence="7" type="ORF">K340107D12_24100</name>
</gene>
<evidence type="ECO:0000256" key="4">
    <source>
        <dbReference type="ARBA" id="ARBA00022989"/>
    </source>
</evidence>
<feature type="transmembrane region" description="Helical" evidence="6">
    <location>
        <begin position="125"/>
        <end position="145"/>
    </location>
</feature>
<evidence type="ECO:0000313" key="8">
    <source>
        <dbReference type="Proteomes" id="UP001600941"/>
    </source>
</evidence>
<dbReference type="InterPro" id="IPR002797">
    <property type="entry name" value="Polysacc_synth"/>
</dbReference>